<dbReference type="GO" id="GO:0051539">
    <property type="term" value="F:4 iron, 4 sulfur cluster binding"/>
    <property type="evidence" value="ECO:0007669"/>
    <property type="project" value="UniProtKB-UniRule"/>
</dbReference>
<evidence type="ECO:0000256" key="7">
    <source>
        <dbReference type="ARBA" id="ARBA00023004"/>
    </source>
</evidence>
<keyword evidence="7 9" id="KW-0408">Iron</keyword>
<evidence type="ECO:0000256" key="5">
    <source>
        <dbReference type="ARBA" id="ARBA00022723"/>
    </source>
</evidence>
<dbReference type="GO" id="GO:0009055">
    <property type="term" value="F:electron transfer activity"/>
    <property type="evidence" value="ECO:0007669"/>
    <property type="project" value="UniProtKB-UniRule"/>
</dbReference>
<evidence type="ECO:0000256" key="3">
    <source>
        <dbReference type="ARBA" id="ARBA00022448"/>
    </source>
</evidence>
<evidence type="ECO:0000256" key="8">
    <source>
        <dbReference type="ARBA" id="ARBA00023014"/>
    </source>
</evidence>
<organism evidence="11 12">
    <name type="scientific">Bradyrhizobium canariense</name>
    <dbReference type="NCBI Taxonomy" id="255045"/>
    <lineage>
        <taxon>Bacteria</taxon>
        <taxon>Pseudomonadati</taxon>
        <taxon>Pseudomonadota</taxon>
        <taxon>Alphaproteobacteria</taxon>
        <taxon>Hyphomicrobiales</taxon>
        <taxon>Nitrobacteraceae</taxon>
        <taxon>Bradyrhizobium</taxon>
    </lineage>
</organism>
<protein>
    <recommendedName>
        <fullName evidence="9">Ferredoxin</fullName>
    </recommendedName>
</protein>
<dbReference type="RefSeq" id="WP_100386601.1">
    <property type="nucleotide sequence ID" value="NZ_LT629750.1"/>
</dbReference>
<keyword evidence="6 9" id="KW-0249">Electron transport</keyword>
<dbReference type="PROSITE" id="PS51379">
    <property type="entry name" value="4FE4S_FER_2"/>
    <property type="match status" value="1"/>
</dbReference>
<sequence length="93" mass="10325">MAIVVTEKCKDCRFTECVTVCPVACFHGDDRMLYIDPEACILCQACVPVCPVQAIYDEVDLPPEWTHLVALNAERATTLPVVEEKQMPLKASV</sequence>
<comment type="function">
    <text evidence="9">Ferredoxins are iron-sulfur proteins that transfer electrons in a wide variety of metabolic reactions.</text>
</comment>
<proteinExistence type="predicted"/>
<evidence type="ECO:0000313" key="12">
    <source>
        <dbReference type="Proteomes" id="UP000243904"/>
    </source>
</evidence>
<dbReference type="EMBL" id="LT629750">
    <property type="protein sequence ID" value="SDT56345.1"/>
    <property type="molecule type" value="Genomic_DNA"/>
</dbReference>
<dbReference type="PROSITE" id="PS00198">
    <property type="entry name" value="4FE4S_FER_1"/>
    <property type="match status" value="1"/>
</dbReference>
<dbReference type="Proteomes" id="UP000243904">
    <property type="component" value="Chromosome I"/>
</dbReference>
<dbReference type="PANTHER" id="PTHR42859">
    <property type="entry name" value="OXIDOREDUCTASE"/>
    <property type="match status" value="1"/>
</dbReference>
<evidence type="ECO:0000259" key="10">
    <source>
        <dbReference type="PROSITE" id="PS51379"/>
    </source>
</evidence>
<comment type="cofactor">
    <cofactor evidence="1">
        <name>[3Fe-4S] cluster</name>
        <dbReference type="ChEBI" id="CHEBI:21137"/>
    </cofactor>
</comment>
<keyword evidence="4 9" id="KW-0004">4Fe-4S</keyword>
<evidence type="ECO:0000256" key="1">
    <source>
        <dbReference type="ARBA" id="ARBA00001927"/>
    </source>
</evidence>
<keyword evidence="8 9" id="KW-0411">Iron-sulfur</keyword>
<dbReference type="Gene3D" id="3.30.70.20">
    <property type="match status" value="1"/>
</dbReference>
<dbReference type="GO" id="GO:0046872">
    <property type="term" value="F:metal ion binding"/>
    <property type="evidence" value="ECO:0007669"/>
    <property type="project" value="UniProtKB-UniRule"/>
</dbReference>
<dbReference type="SUPFAM" id="SSF54862">
    <property type="entry name" value="4Fe-4S ferredoxins"/>
    <property type="match status" value="1"/>
</dbReference>
<keyword evidence="5 9" id="KW-0479">Metal-binding</keyword>
<evidence type="ECO:0000313" key="11">
    <source>
        <dbReference type="EMBL" id="SDT56345.1"/>
    </source>
</evidence>
<keyword evidence="3 9" id="KW-0813">Transport</keyword>
<name>A0A1H2BDL1_9BRAD</name>
<dbReference type="InterPro" id="IPR050294">
    <property type="entry name" value="RnfB_subfamily"/>
</dbReference>
<dbReference type="PANTHER" id="PTHR42859:SF2">
    <property type="entry name" value="FERREDOXIN"/>
    <property type="match status" value="1"/>
</dbReference>
<comment type="cofactor">
    <cofactor evidence="2 9">
        <name>[4Fe-4S] cluster</name>
        <dbReference type="ChEBI" id="CHEBI:49883"/>
    </cofactor>
</comment>
<gene>
    <name evidence="11" type="ORF">SAMN05444158_7064</name>
</gene>
<dbReference type="AlphaFoldDB" id="A0A1H2BDL1"/>
<dbReference type="PRINTS" id="PR00354">
    <property type="entry name" value="7FE8SFRDOXIN"/>
</dbReference>
<evidence type="ECO:0000256" key="9">
    <source>
        <dbReference type="RuleBase" id="RU365098"/>
    </source>
</evidence>
<evidence type="ECO:0000256" key="2">
    <source>
        <dbReference type="ARBA" id="ARBA00001966"/>
    </source>
</evidence>
<feature type="domain" description="4Fe-4S ferredoxin-type" evidence="10">
    <location>
        <begin position="31"/>
        <end position="60"/>
    </location>
</feature>
<dbReference type="InterPro" id="IPR000813">
    <property type="entry name" value="7Fe_ferredoxin"/>
</dbReference>
<dbReference type="InterPro" id="IPR017896">
    <property type="entry name" value="4Fe4S_Fe-S-bd"/>
</dbReference>
<dbReference type="Pfam" id="PF00037">
    <property type="entry name" value="Fer4"/>
    <property type="match status" value="1"/>
</dbReference>
<evidence type="ECO:0000256" key="6">
    <source>
        <dbReference type="ARBA" id="ARBA00022982"/>
    </source>
</evidence>
<accession>A0A1H2BDL1</accession>
<reference evidence="12" key="1">
    <citation type="submission" date="2016-10" db="EMBL/GenBank/DDBJ databases">
        <authorList>
            <person name="Varghese N."/>
            <person name="Submissions S."/>
        </authorList>
    </citation>
    <scope>NUCLEOTIDE SEQUENCE [LARGE SCALE GENOMIC DNA]</scope>
    <source>
        <strain evidence="12">GAS369</strain>
    </source>
</reference>
<dbReference type="InterPro" id="IPR017900">
    <property type="entry name" value="4Fe4S_Fe_S_CS"/>
</dbReference>
<evidence type="ECO:0000256" key="4">
    <source>
        <dbReference type="ARBA" id="ARBA00022485"/>
    </source>
</evidence>
<keyword evidence="12" id="KW-1185">Reference proteome</keyword>